<name>A0AAV4TGW9_CAEEX</name>
<accession>A0AAV4TGW9</accession>
<evidence type="ECO:0000313" key="2">
    <source>
        <dbReference type="Proteomes" id="UP001054945"/>
    </source>
</evidence>
<dbReference type="EMBL" id="BPLR01011148">
    <property type="protein sequence ID" value="GIY44484.1"/>
    <property type="molecule type" value="Genomic_DNA"/>
</dbReference>
<reference evidence="1 2" key="1">
    <citation type="submission" date="2021-06" db="EMBL/GenBank/DDBJ databases">
        <title>Caerostris extrusa draft genome.</title>
        <authorList>
            <person name="Kono N."/>
            <person name="Arakawa K."/>
        </authorList>
    </citation>
    <scope>NUCLEOTIDE SEQUENCE [LARGE SCALE GENOMIC DNA]</scope>
</reference>
<protein>
    <submittedName>
        <fullName evidence="1">Uncharacterized protein</fullName>
    </submittedName>
</protein>
<evidence type="ECO:0000313" key="1">
    <source>
        <dbReference type="EMBL" id="GIY44484.1"/>
    </source>
</evidence>
<dbReference type="Proteomes" id="UP001054945">
    <property type="component" value="Unassembled WGS sequence"/>
</dbReference>
<proteinExistence type="predicted"/>
<sequence length="90" mass="10033">MWTGECLFKSCVLFNPCWSHTLDNSERRFAVESAVATSPYTVLTVIDRFTSTVTLNALLRYVVPKSHDGSMSLGGYTLANTKSVTFLSYQ</sequence>
<gene>
    <name evidence="1" type="ORF">CEXT_68981</name>
</gene>
<comment type="caution">
    <text evidence="1">The sequence shown here is derived from an EMBL/GenBank/DDBJ whole genome shotgun (WGS) entry which is preliminary data.</text>
</comment>
<organism evidence="1 2">
    <name type="scientific">Caerostris extrusa</name>
    <name type="common">Bark spider</name>
    <name type="synonym">Caerostris bankana</name>
    <dbReference type="NCBI Taxonomy" id="172846"/>
    <lineage>
        <taxon>Eukaryota</taxon>
        <taxon>Metazoa</taxon>
        <taxon>Ecdysozoa</taxon>
        <taxon>Arthropoda</taxon>
        <taxon>Chelicerata</taxon>
        <taxon>Arachnida</taxon>
        <taxon>Araneae</taxon>
        <taxon>Araneomorphae</taxon>
        <taxon>Entelegynae</taxon>
        <taxon>Araneoidea</taxon>
        <taxon>Araneidae</taxon>
        <taxon>Caerostris</taxon>
    </lineage>
</organism>
<keyword evidence="2" id="KW-1185">Reference proteome</keyword>
<dbReference type="AlphaFoldDB" id="A0AAV4TGW9"/>